<dbReference type="PANTHER" id="PTHR13042">
    <property type="entry name" value="UBIQUITIN-LIKE PROTEIN 5"/>
    <property type="match status" value="1"/>
</dbReference>
<keyword evidence="1" id="KW-0833">Ubl conjugation pathway</keyword>
<name>A0A1X6PL20_PORUM</name>
<evidence type="ECO:0000259" key="2">
    <source>
        <dbReference type="PROSITE" id="PS50053"/>
    </source>
</evidence>
<protein>
    <recommendedName>
        <fullName evidence="2">Ubiquitin-like domain-containing protein</fullName>
    </recommendedName>
</protein>
<proteinExistence type="predicted"/>
<feature type="domain" description="Ubiquitin-like" evidence="2">
    <location>
        <begin position="2"/>
        <end position="73"/>
    </location>
</feature>
<reference evidence="3 4" key="1">
    <citation type="submission" date="2017-03" db="EMBL/GenBank/DDBJ databases">
        <title>WGS assembly of Porphyra umbilicalis.</title>
        <authorList>
            <person name="Brawley S.H."/>
            <person name="Blouin N.A."/>
            <person name="Ficko-Blean E."/>
            <person name="Wheeler G.L."/>
            <person name="Lohr M."/>
            <person name="Goodson H.V."/>
            <person name="Jenkins J.W."/>
            <person name="Blaby-Haas C.E."/>
            <person name="Helliwell K.E."/>
            <person name="Chan C."/>
            <person name="Marriage T."/>
            <person name="Bhattacharya D."/>
            <person name="Klein A.S."/>
            <person name="Badis Y."/>
            <person name="Brodie J."/>
            <person name="Cao Y."/>
            <person name="Collen J."/>
            <person name="Dittami S.M."/>
            <person name="Gachon C.M."/>
            <person name="Green B.R."/>
            <person name="Karpowicz S."/>
            <person name="Kim J.W."/>
            <person name="Kudahl U."/>
            <person name="Lin S."/>
            <person name="Michel G."/>
            <person name="Mittag M."/>
            <person name="Olson B.J."/>
            <person name="Pangilinan J."/>
            <person name="Peng Y."/>
            <person name="Qiu H."/>
            <person name="Shu S."/>
            <person name="Singer J.T."/>
            <person name="Smith A.G."/>
            <person name="Sprecher B.N."/>
            <person name="Wagner V."/>
            <person name="Wang W."/>
            <person name="Wang Z.-Y."/>
            <person name="Yan J."/>
            <person name="Yarish C."/>
            <person name="Zoeuner-Riek S."/>
            <person name="Zhuang Y."/>
            <person name="Zou Y."/>
            <person name="Lindquist E.A."/>
            <person name="Grimwood J."/>
            <person name="Barry K."/>
            <person name="Rokhsar D.S."/>
            <person name="Schmutz J."/>
            <person name="Stiller J.W."/>
            <person name="Grossman A.R."/>
            <person name="Prochnik S.E."/>
        </authorList>
    </citation>
    <scope>NUCLEOTIDE SEQUENCE [LARGE SCALE GENOMIC DNA]</scope>
    <source>
        <strain evidence="3">4086291</strain>
    </source>
</reference>
<dbReference type="Proteomes" id="UP000218209">
    <property type="component" value="Unassembled WGS sequence"/>
</dbReference>
<evidence type="ECO:0000313" key="3">
    <source>
        <dbReference type="EMBL" id="OSX81466.1"/>
    </source>
</evidence>
<dbReference type="EMBL" id="KV918761">
    <property type="protein sequence ID" value="OSX81466.1"/>
    <property type="molecule type" value="Genomic_DNA"/>
</dbReference>
<dbReference type="InterPro" id="IPR029071">
    <property type="entry name" value="Ubiquitin-like_domsf"/>
</dbReference>
<dbReference type="InterPro" id="IPR039732">
    <property type="entry name" value="Hub1/Ubl5"/>
</dbReference>
<evidence type="ECO:0000313" key="4">
    <source>
        <dbReference type="Proteomes" id="UP000218209"/>
    </source>
</evidence>
<gene>
    <name evidence="3" type="ORF">BU14_0014s0020</name>
</gene>
<dbReference type="FunFam" id="3.10.20.90:FF:000052">
    <property type="entry name" value="Ubiquitin-like protein 5"/>
    <property type="match status" value="1"/>
</dbReference>
<dbReference type="InterPro" id="IPR000626">
    <property type="entry name" value="Ubiquitin-like_dom"/>
</dbReference>
<dbReference type="Gene3D" id="3.10.20.90">
    <property type="entry name" value="Phosphatidylinositol 3-kinase Catalytic Subunit, Chain A, domain 1"/>
    <property type="match status" value="1"/>
</dbReference>
<dbReference type="OrthoDB" id="3881at2759"/>
<accession>A0A1X6PL20</accession>
<dbReference type="Pfam" id="PF14560">
    <property type="entry name" value="Ubiquitin_2"/>
    <property type="match status" value="1"/>
</dbReference>
<keyword evidence="4" id="KW-1185">Reference proteome</keyword>
<dbReference type="SUPFAM" id="SSF54236">
    <property type="entry name" value="Ubiquitin-like"/>
    <property type="match status" value="1"/>
</dbReference>
<dbReference type="AlphaFoldDB" id="A0A1X6PL20"/>
<dbReference type="CDD" id="cd01791">
    <property type="entry name" value="Ubl_UBL5"/>
    <property type="match status" value="1"/>
</dbReference>
<sequence>MIDVICDDRLGVKLRVRCNPDDTIADLKKLIAAQTGTRAEKLRIQKFYTVYKDHIMLSDYEIKHGTEVEIYYD</sequence>
<organism evidence="3 4">
    <name type="scientific">Porphyra umbilicalis</name>
    <name type="common">Purple laver</name>
    <name type="synonym">Red alga</name>
    <dbReference type="NCBI Taxonomy" id="2786"/>
    <lineage>
        <taxon>Eukaryota</taxon>
        <taxon>Rhodophyta</taxon>
        <taxon>Bangiophyceae</taxon>
        <taxon>Bangiales</taxon>
        <taxon>Bangiaceae</taxon>
        <taxon>Porphyra</taxon>
    </lineage>
</organism>
<dbReference type="PROSITE" id="PS50053">
    <property type="entry name" value="UBIQUITIN_2"/>
    <property type="match status" value="1"/>
</dbReference>
<evidence type="ECO:0000256" key="1">
    <source>
        <dbReference type="ARBA" id="ARBA00022786"/>
    </source>
</evidence>